<dbReference type="AlphaFoldDB" id="A0A060JN23"/>
<dbReference type="SUPFAM" id="SSF159659">
    <property type="entry name" value="Cgl1923-like"/>
    <property type="match status" value="1"/>
</dbReference>
<protein>
    <submittedName>
        <fullName evidence="2">PAC2 family</fullName>
    </submittedName>
</protein>
<dbReference type="InterPro" id="IPR038389">
    <property type="entry name" value="PSMG2_sf"/>
</dbReference>
<dbReference type="eggNOG" id="COG1938">
    <property type="taxonomic scope" value="Bacteria"/>
</dbReference>
<dbReference type="EMBL" id="CP007490">
    <property type="protein sequence ID" value="AIC47619.1"/>
    <property type="molecule type" value="Genomic_DNA"/>
</dbReference>
<dbReference type="PIRSF" id="PIRSF028754">
    <property type="entry name" value="UCP028754"/>
    <property type="match status" value="1"/>
</dbReference>
<keyword evidence="3" id="KW-1185">Reference proteome</keyword>
<proteinExistence type="predicted"/>
<dbReference type="InterPro" id="IPR008492">
    <property type="entry name" value="Rv2714-like"/>
</dbReference>
<dbReference type="InterPro" id="IPR019151">
    <property type="entry name" value="Proteasome_assmbl_chaperone_2"/>
</dbReference>
<dbReference type="PATRIC" id="fig|529884.3.peg.779"/>
<dbReference type="HOGENOM" id="CLU_055821_1_0_11"/>
<feature type="region of interest" description="Disordered" evidence="1">
    <location>
        <begin position="277"/>
        <end position="300"/>
    </location>
</feature>
<sequence length="300" mass="32973">MNLFAGRTLIVAFEGWNDAAESASAAAKFICERLNVDVIGTVDPEDYYDFQFTRPSVSYDTDGNRQINWPSTDLCAPSVELVAQNPSLGRIHVLLGVEPSRRWQSFTAEVMEMIEDREIDAVLFLGAMLADVPHTRPIGVMATSQNERARAELNLERSHYEGPVGILSVLGIALEKAGIPSVALWASVPHYVHNTPSPKATLALLVEVERYLGVQFDHGTLADEAFNWERGIDEVAEGDDDMAGYIEQLEKNRDEVESAAASGDAIAMEFEKFLRASDEKSVDGADDRPANGEQPDQKSD</sequence>
<dbReference type="KEGG" id="rla:Rhola_00008170"/>
<dbReference type="Proteomes" id="UP000067708">
    <property type="component" value="Chromosome"/>
</dbReference>
<name>A0A060JN23_9MICO</name>
<dbReference type="Pfam" id="PF09754">
    <property type="entry name" value="PAC2"/>
    <property type="match status" value="1"/>
</dbReference>
<evidence type="ECO:0000313" key="2">
    <source>
        <dbReference type="EMBL" id="AIC47619.1"/>
    </source>
</evidence>
<organism evidence="2 3">
    <name type="scientific">Rhodoluna lacicola</name>
    <dbReference type="NCBI Taxonomy" id="529884"/>
    <lineage>
        <taxon>Bacteria</taxon>
        <taxon>Bacillati</taxon>
        <taxon>Actinomycetota</taxon>
        <taxon>Actinomycetes</taxon>
        <taxon>Micrococcales</taxon>
        <taxon>Microbacteriaceae</taxon>
        <taxon>Luna cluster</taxon>
        <taxon>Luna-1 subcluster</taxon>
        <taxon>Rhodoluna</taxon>
    </lineage>
</organism>
<gene>
    <name evidence="2" type="ORF">Rhola_00008170</name>
</gene>
<dbReference type="Gene3D" id="3.40.50.10900">
    <property type="entry name" value="PAC-like subunit"/>
    <property type="match status" value="1"/>
</dbReference>
<accession>A0A060JN23</accession>
<dbReference type="OrthoDB" id="150941at2"/>
<evidence type="ECO:0000313" key="3">
    <source>
        <dbReference type="Proteomes" id="UP000067708"/>
    </source>
</evidence>
<dbReference type="STRING" id="529884.Rhola_00008170"/>
<dbReference type="RefSeq" id="WP_038502511.1">
    <property type="nucleotide sequence ID" value="NZ_CP007490.1"/>
</dbReference>
<reference evidence="2 3" key="1">
    <citation type="journal article" date="2014" name="Int. J. Syst. Evol. Microbiol.">
        <title>Rhodoluna lacicola gen. nov., sp. nov., a planktonic freshwater bacterium with stream-lined genome.</title>
        <authorList>
            <person name="Hahn M."/>
            <person name="Schmidt J."/>
            <person name="Taipale S.J."/>
            <person name="Doolittle W.F."/>
            <person name="Koll U."/>
        </authorList>
    </citation>
    <scope>NUCLEOTIDE SEQUENCE [LARGE SCALE GENOMIC DNA]</scope>
    <source>
        <strain evidence="2 3">MWH-Ta8</strain>
    </source>
</reference>
<evidence type="ECO:0000256" key="1">
    <source>
        <dbReference type="SAM" id="MobiDB-lite"/>
    </source>
</evidence>